<gene>
    <name evidence="1" type="ORF">EZS28_034643</name>
</gene>
<feature type="non-terminal residue" evidence="1">
    <location>
        <position position="264"/>
    </location>
</feature>
<reference evidence="1 2" key="1">
    <citation type="submission" date="2019-03" db="EMBL/GenBank/DDBJ databases">
        <title>Single cell metagenomics reveals metabolic interactions within the superorganism composed of flagellate Streblomastix strix and complex community of Bacteroidetes bacteria on its surface.</title>
        <authorList>
            <person name="Treitli S.C."/>
            <person name="Kolisko M."/>
            <person name="Husnik F."/>
            <person name="Keeling P."/>
            <person name="Hampl V."/>
        </authorList>
    </citation>
    <scope>NUCLEOTIDE SEQUENCE [LARGE SCALE GENOMIC DNA]</scope>
    <source>
        <strain evidence="1">ST1C</strain>
    </source>
</reference>
<evidence type="ECO:0000313" key="1">
    <source>
        <dbReference type="EMBL" id="KAA6369830.1"/>
    </source>
</evidence>
<organism evidence="1 2">
    <name type="scientific">Streblomastix strix</name>
    <dbReference type="NCBI Taxonomy" id="222440"/>
    <lineage>
        <taxon>Eukaryota</taxon>
        <taxon>Metamonada</taxon>
        <taxon>Preaxostyla</taxon>
        <taxon>Oxymonadida</taxon>
        <taxon>Streblomastigidae</taxon>
        <taxon>Streblomastix</taxon>
    </lineage>
</organism>
<accession>A0A5J4UIK9</accession>
<dbReference type="Proteomes" id="UP000324800">
    <property type="component" value="Unassembled WGS sequence"/>
</dbReference>
<dbReference type="AlphaFoldDB" id="A0A5J4UIK9"/>
<evidence type="ECO:0000313" key="2">
    <source>
        <dbReference type="Proteomes" id="UP000324800"/>
    </source>
</evidence>
<proteinExistence type="predicted"/>
<dbReference type="EMBL" id="SNRW01015974">
    <property type="protein sequence ID" value="KAA6369830.1"/>
    <property type="molecule type" value="Genomic_DNA"/>
</dbReference>
<sequence length="264" mass="29731">MYRSTPPAIRYPTPQLLLPPDESLTQDLLMYIISYSILEVMQTQTIILTNDGAHYIRAPLAARGTATCSMVQTCQIIWQIQIPANTLAIQFSGVKANGAVGVWDTHQTIKMQSGADADTQQPYNEDERIKFQLSFSTVCGPFNQFPICKDSQKLWETSIYARELAIIASNSLIDQCSSNSVIVSPLESIWSNGSELTEPYLQQFSCIDQKLSVIAYIIVDIRLPIRFESTYTMIPLEKPDIIYLKNRVAAVAYDKYAIRLVNME</sequence>
<comment type="caution">
    <text evidence="1">The sequence shown here is derived from an EMBL/GenBank/DDBJ whole genome shotgun (WGS) entry which is preliminary data.</text>
</comment>
<name>A0A5J4UIK9_9EUKA</name>
<protein>
    <submittedName>
        <fullName evidence="1">Uncharacterized protein</fullName>
    </submittedName>
</protein>